<dbReference type="AlphaFoldDB" id="A0A1J1H1D7"/>
<dbReference type="EMBL" id="LN835298">
    <property type="protein sequence ID" value="CRG98642.1"/>
    <property type="molecule type" value="Genomic_DNA"/>
</dbReference>
<organism evidence="2 3">
    <name type="scientific">Plasmodium relictum</name>
    <dbReference type="NCBI Taxonomy" id="85471"/>
    <lineage>
        <taxon>Eukaryota</taxon>
        <taxon>Sar</taxon>
        <taxon>Alveolata</taxon>
        <taxon>Apicomplexa</taxon>
        <taxon>Aconoidasida</taxon>
        <taxon>Haemosporida</taxon>
        <taxon>Plasmodiidae</taxon>
        <taxon>Plasmodium</taxon>
        <taxon>Plasmodium (Haemamoeba)</taxon>
    </lineage>
</organism>
<sequence length="318" mass="38339">MKEIISNSTILINKLHSKNLNDENVDTVINDEKIVNENLKKENEKIKENNLKIQSKLLSFIEDNNFVYESNSIEDEKKYKQVLTSVIEYVEKLKIVDNHMKNETYLLLEEFFKCIREVIIKQNDLCYLIKEDMNYFRISGKEDIFRKNLLTLRKLYEHNSILRSQISLFNKFKLKNENLIHADFEQLELKYKNLKNKENNLGKKIENLNKKIRKSTEKKLHYDEKNLYLEKLLNEKIMLLEESYDTIKNKKTLLNDLKKKKEESIKKYNEAETNVLTKNVFEGFHEKKQYFNKLKIMMEELKKEYENLSKGERKEQTI</sequence>
<dbReference type="OrthoDB" id="370883at2759"/>
<reference evidence="2 3" key="1">
    <citation type="submission" date="2015-04" db="EMBL/GenBank/DDBJ databases">
        <authorList>
            <consortium name="Pathogen Informatics"/>
        </authorList>
    </citation>
    <scope>NUCLEOTIDE SEQUENCE [LARGE SCALE GENOMIC DNA]</scope>
    <source>
        <strain evidence="2 3">SGS1</strain>
    </source>
</reference>
<feature type="coiled-coil region" evidence="1">
    <location>
        <begin position="29"/>
        <end position="56"/>
    </location>
</feature>
<evidence type="ECO:0000313" key="3">
    <source>
        <dbReference type="Proteomes" id="UP000220158"/>
    </source>
</evidence>
<proteinExistence type="predicted"/>
<dbReference type="VEuPathDB" id="PlasmoDB:PRELSG_0313100"/>
<dbReference type="RefSeq" id="XP_028531652.1">
    <property type="nucleotide sequence ID" value="XM_028680124.1"/>
</dbReference>
<dbReference type="Proteomes" id="UP000220158">
    <property type="component" value="Chromosome 3"/>
</dbReference>
<gene>
    <name evidence="2" type="ORF">PRELSG_0313100</name>
</gene>
<accession>A0A1J1H1D7</accession>
<keyword evidence="1" id="KW-0175">Coiled coil</keyword>
<keyword evidence="3" id="KW-1185">Reference proteome</keyword>
<feature type="coiled-coil region" evidence="1">
    <location>
        <begin position="184"/>
        <end position="311"/>
    </location>
</feature>
<protein>
    <submittedName>
        <fullName evidence="2">Uncharacterized protein</fullName>
    </submittedName>
</protein>
<dbReference type="GeneID" id="39734739"/>
<name>A0A1J1H1D7_PLARL</name>
<evidence type="ECO:0000256" key="1">
    <source>
        <dbReference type="SAM" id="Coils"/>
    </source>
</evidence>
<dbReference type="KEGG" id="prel:PRELSG_0313100"/>
<evidence type="ECO:0000313" key="2">
    <source>
        <dbReference type="EMBL" id="CRG98642.1"/>
    </source>
</evidence>